<dbReference type="EMBL" id="QJKJ01006688">
    <property type="protein sequence ID" value="RDX85830.1"/>
    <property type="molecule type" value="Genomic_DNA"/>
</dbReference>
<dbReference type="PANTHER" id="PTHR48154">
    <property type="entry name" value="PROTEIN, PUTATIVE-RELATED"/>
    <property type="match status" value="1"/>
</dbReference>
<dbReference type="InterPro" id="IPR056647">
    <property type="entry name" value="DUF7745"/>
</dbReference>
<gene>
    <name evidence="2" type="ORF">CR513_32910</name>
</gene>
<keyword evidence="3" id="KW-1185">Reference proteome</keyword>
<proteinExistence type="predicted"/>
<dbReference type="Proteomes" id="UP000257109">
    <property type="component" value="Unassembled WGS sequence"/>
</dbReference>
<accession>A0A371G5I6</accession>
<name>A0A371G5I6_MUCPR</name>
<sequence length="161" mass="18330">MEFFSEGGNWDVFIDILGLAIYGIIFFPHLSDYIDLPVIDVFLTYRERGRNLVATTLANTYYTIHSCHEKKGGRLVGLGKHQQKGTRLRTENHGASASYKNWLKIGVNMINLPFSGPLPTTSDSSIPDNSKNKEIDEFSEVLVQMKNEEENLKRKVEEAYE</sequence>
<evidence type="ECO:0000259" key="1">
    <source>
        <dbReference type="Pfam" id="PF24924"/>
    </source>
</evidence>
<protein>
    <recommendedName>
        <fullName evidence="1">DUF7745 domain-containing protein</fullName>
    </recommendedName>
</protein>
<dbReference type="Pfam" id="PF24924">
    <property type="entry name" value="DUF7745"/>
    <property type="match status" value="1"/>
</dbReference>
<dbReference type="AlphaFoldDB" id="A0A371G5I6"/>
<feature type="non-terminal residue" evidence="2">
    <location>
        <position position="1"/>
    </location>
</feature>
<dbReference type="OrthoDB" id="1460021at2759"/>
<evidence type="ECO:0000313" key="2">
    <source>
        <dbReference type="EMBL" id="RDX85830.1"/>
    </source>
</evidence>
<dbReference type="PANTHER" id="PTHR48154:SF1">
    <property type="entry name" value="PROTEIN, PUTATIVE-RELATED"/>
    <property type="match status" value="1"/>
</dbReference>
<feature type="domain" description="DUF7745" evidence="1">
    <location>
        <begin position="3"/>
        <end position="76"/>
    </location>
</feature>
<evidence type="ECO:0000313" key="3">
    <source>
        <dbReference type="Proteomes" id="UP000257109"/>
    </source>
</evidence>
<comment type="caution">
    <text evidence="2">The sequence shown here is derived from an EMBL/GenBank/DDBJ whole genome shotgun (WGS) entry which is preliminary data.</text>
</comment>
<organism evidence="2 3">
    <name type="scientific">Mucuna pruriens</name>
    <name type="common">Velvet bean</name>
    <name type="synonym">Dolichos pruriens</name>
    <dbReference type="NCBI Taxonomy" id="157652"/>
    <lineage>
        <taxon>Eukaryota</taxon>
        <taxon>Viridiplantae</taxon>
        <taxon>Streptophyta</taxon>
        <taxon>Embryophyta</taxon>
        <taxon>Tracheophyta</taxon>
        <taxon>Spermatophyta</taxon>
        <taxon>Magnoliopsida</taxon>
        <taxon>eudicotyledons</taxon>
        <taxon>Gunneridae</taxon>
        <taxon>Pentapetalae</taxon>
        <taxon>rosids</taxon>
        <taxon>fabids</taxon>
        <taxon>Fabales</taxon>
        <taxon>Fabaceae</taxon>
        <taxon>Papilionoideae</taxon>
        <taxon>50 kb inversion clade</taxon>
        <taxon>NPAAA clade</taxon>
        <taxon>indigoferoid/millettioid clade</taxon>
        <taxon>Phaseoleae</taxon>
        <taxon>Mucuna</taxon>
    </lineage>
</organism>
<reference evidence="2" key="1">
    <citation type="submission" date="2018-05" db="EMBL/GenBank/DDBJ databases">
        <title>Draft genome of Mucuna pruriens seed.</title>
        <authorList>
            <person name="Nnadi N.E."/>
            <person name="Vos R."/>
            <person name="Hasami M.H."/>
            <person name="Devisetty U.K."/>
            <person name="Aguiy J.C."/>
        </authorList>
    </citation>
    <scope>NUCLEOTIDE SEQUENCE [LARGE SCALE GENOMIC DNA]</scope>
    <source>
        <strain evidence="2">JCA_2017</strain>
    </source>
</reference>